<reference evidence="1 2" key="1">
    <citation type="journal article" date="2014" name="Int. J. Syst. Evol. Microbiol.">
        <title>Leptospira mayottensis sp. nov., a pathogenic species of the genus Leptospira isolated from humans.</title>
        <authorList>
            <person name="Bourhy P."/>
            <person name="Collet L."/>
            <person name="Brisse S."/>
            <person name="Picardeau M."/>
        </authorList>
    </citation>
    <scope>NUCLEOTIDE SEQUENCE [LARGE SCALE GENOMIC DNA]</scope>
    <source>
        <strain evidence="1 2">200901122</strain>
    </source>
</reference>
<proteinExistence type="predicted"/>
<dbReference type="EMBL" id="AKWM02000058">
    <property type="protein sequence ID" value="EKR99161.1"/>
    <property type="molecule type" value="Genomic_DNA"/>
</dbReference>
<dbReference type="AlphaFoldDB" id="A0AA87MNL7"/>
<protein>
    <submittedName>
        <fullName evidence="1">Uncharacterized protein</fullName>
    </submittedName>
</protein>
<name>A0AA87MNL7_9LEPT</name>
<accession>A0AA87MNL7</accession>
<gene>
    <name evidence="1" type="ORF">LEP1GSC125_3667</name>
</gene>
<evidence type="ECO:0000313" key="1">
    <source>
        <dbReference type="EMBL" id="EKR99161.1"/>
    </source>
</evidence>
<evidence type="ECO:0000313" key="2">
    <source>
        <dbReference type="Proteomes" id="UP000001343"/>
    </source>
</evidence>
<dbReference type="Proteomes" id="UP000001343">
    <property type="component" value="Unassembled WGS sequence"/>
</dbReference>
<organism evidence="1 2">
    <name type="scientific">Leptospira mayottensis 200901122</name>
    <dbReference type="NCBI Taxonomy" id="1193010"/>
    <lineage>
        <taxon>Bacteria</taxon>
        <taxon>Pseudomonadati</taxon>
        <taxon>Spirochaetota</taxon>
        <taxon>Spirochaetia</taxon>
        <taxon>Leptospirales</taxon>
        <taxon>Leptospiraceae</taxon>
        <taxon>Leptospira</taxon>
    </lineage>
</organism>
<sequence length="41" mass="4872">MFKVGKNKSKTLNTEKFILQRILKDYSYFSQIFGQKNARSL</sequence>
<comment type="caution">
    <text evidence="1">The sequence shown here is derived from an EMBL/GenBank/DDBJ whole genome shotgun (WGS) entry which is preliminary data.</text>
</comment>